<proteinExistence type="predicted"/>
<feature type="region of interest" description="Disordered" evidence="1">
    <location>
        <begin position="1"/>
        <end position="33"/>
    </location>
</feature>
<dbReference type="InterPro" id="IPR045107">
    <property type="entry name" value="SAC3/GANP/THP3"/>
</dbReference>
<dbReference type="GO" id="GO:0070390">
    <property type="term" value="C:transcription export complex 2"/>
    <property type="evidence" value="ECO:0007669"/>
    <property type="project" value="TreeGrafter"/>
</dbReference>
<feature type="compositionally biased region" description="Polar residues" evidence="1">
    <location>
        <begin position="50"/>
        <end position="64"/>
    </location>
</feature>
<evidence type="ECO:0000259" key="2">
    <source>
        <dbReference type="Pfam" id="PF03399"/>
    </source>
</evidence>
<dbReference type="GO" id="GO:0005737">
    <property type="term" value="C:cytoplasm"/>
    <property type="evidence" value="ECO:0007669"/>
    <property type="project" value="TreeGrafter"/>
</dbReference>
<evidence type="ECO:0000313" key="4">
    <source>
        <dbReference type="RefSeq" id="XP_027088647.2"/>
    </source>
</evidence>
<accession>A0A6P6UFJ4</accession>
<dbReference type="Proteomes" id="UP001652660">
    <property type="component" value="Chromosome 1e"/>
</dbReference>
<keyword evidence="3" id="KW-1185">Reference proteome</keyword>
<feature type="domain" description="SAC3/GANP/THP3 conserved" evidence="2">
    <location>
        <begin position="96"/>
        <end position="387"/>
    </location>
</feature>
<dbReference type="PANTHER" id="PTHR12436">
    <property type="entry name" value="80 KDA MCM3-ASSOCIATED PROTEIN"/>
    <property type="match status" value="1"/>
</dbReference>
<evidence type="ECO:0000313" key="3">
    <source>
        <dbReference type="Proteomes" id="UP001652660"/>
    </source>
</evidence>
<dbReference type="InterPro" id="IPR005062">
    <property type="entry name" value="SAC3/GANP/THP3_conserved"/>
</dbReference>
<dbReference type="AlphaFoldDB" id="A0A6P6UFJ4"/>
<feature type="compositionally biased region" description="Low complexity" evidence="1">
    <location>
        <begin position="21"/>
        <end position="33"/>
    </location>
</feature>
<reference evidence="3" key="1">
    <citation type="journal article" date="2025" name="Foods">
        <title>Unveiling the Microbial Signatures of Arabica Coffee Cherries: Insights into Ripeness Specific Diversity, Functional Traits, and Implications for Quality and Safety.</title>
        <authorList>
            <consortium name="RefSeq"/>
            <person name="Tenea G.N."/>
            <person name="Cifuentes V."/>
            <person name="Reyes P."/>
            <person name="Cevallos-Vallejos M."/>
        </authorList>
    </citation>
    <scope>NUCLEOTIDE SEQUENCE [LARGE SCALE GENOMIC DNA]</scope>
</reference>
<dbReference type="PANTHER" id="PTHR12436:SF3">
    <property type="entry name" value="GERMINAL-CENTER ASSOCIATED NUCLEAR PROTEIN"/>
    <property type="match status" value="1"/>
</dbReference>
<sequence>MAERGQPFRQARGGVTRRNLSSSRSSFFTKSATRYQPPQNCNLNIRRNSQHMDSSFNNPNGNVKDNSDNRSWIKDAADVIDEENNLPSLVGTCPFMCPVEERLQRERLRDLATFERLDGNPGKSSSNLAVKKFCRTISTREIQVSDVRPLSVLEGTLNHLFNLFHSSDHPFEVVHDFIFDRTRSIRQDLSMQNISNNRAITMYERMVKFHIISHQKLHRSSSSPNASSLLYLNLEQLTKSLMTLFNLYETNRISHSIYDNEPEFCSFYVLLQIHPDSKQGEPLSLWFRNLPSAIMKSKQMCFARNLLRFFRLGNYKRFMYMMKSEASCLQCCIVEPYINEVRALAVSCLNQAGYKLQPFPLADLSNLLLLQESDVESFCNECGLETSSDEVGKRILAPKQSSFFHPRKGFQKYYPIHSEGLQGVSINLLDL</sequence>
<organism evidence="3 4">
    <name type="scientific">Coffea arabica</name>
    <name type="common">Arabian coffee</name>
    <dbReference type="NCBI Taxonomy" id="13443"/>
    <lineage>
        <taxon>Eukaryota</taxon>
        <taxon>Viridiplantae</taxon>
        <taxon>Streptophyta</taxon>
        <taxon>Embryophyta</taxon>
        <taxon>Tracheophyta</taxon>
        <taxon>Spermatophyta</taxon>
        <taxon>Magnoliopsida</taxon>
        <taxon>eudicotyledons</taxon>
        <taxon>Gunneridae</taxon>
        <taxon>Pentapetalae</taxon>
        <taxon>asterids</taxon>
        <taxon>lamiids</taxon>
        <taxon>Gentianales</taxon>
        <taxon>Rubiaceae</taxon>
        <taxon>Ixoroideae</taxon>
        <taxon>Gardenieae complex</taxon>
        <taxon>Bertiereae - Coffeeae clade</taxon>
        <taxon>Coffeeae</taxon>
        <taxon>Coffea</taxon>
    </lineage>
</organism>
<evidence type="ECO:0000256" key="1">
    <source>
        <dbReference type="SAM" id="MobiDB-lite"/>
    </source>
</evidence>
<dbReference type="Gene3D" id="1.25.40.990">
    <property type="match status" value="1"/>
</dbReference>
<gene>
    <name evidence="4" type="primary">LOC113709990</name>
</gene>
<name>A0A6P6UFJ4_COFAR</name>
<dbReference type="Pfam" id="PF03399">
    <property type="entry name" value="SAC3_GANP"/>
    <property type="match status" value="1"/>
</dbReference>
<dbReference type="RefSeq" id="XP_027088647.2">
    <property type="nucleotide sequence ID" value="XM_027232846.2"/>
</dbReference>
<feature type="region of interest" description="Disordered" evidence="1">
    <location>
        <begin position="50"/>
        <end position="69"/>
    </location>
</feature>
<dbReference type="GeneID" id="113709990"/>
<protein>
    <submittedName>
        <fullName evidence="4">SAC3 family protein C-like isoform X1</fullName>
    </submittedName>
</protein>
<reference evidence="4" key="2">
    <citation type="submission" date="2025-08" db="UniProtKB">
        <authorList>
            <consortium name="RefSeq"/>
        </authorList>
    </citation>
    <scope>IDENTIFICATION</scope>
    <source>
        <tissue evidence="4">Leaves</tissue>
    </source>
</reference>
<dbReference type="GO" id="GO:0006406">
    <property type="term" value="P:mRNA export from nucleus"/>
    <property type="evidence" value="ECO:0007669"/>
    <property type="project" value="TreeGrafter"/>
</dbReference>